<dbReference type="EC" id="2.7.13.3" evidence="3"/>
<dbReference type="Gene3D" id="1.10.287.130">
    <property type="match status" value="1"/>
</dbReference>
<feature type="domain" description="HAMP" evidence="10">
    <location>
        <begin position="215"/>
        <end position="266"/>
    </location>
</feature>
<dbReference type="PROSITE" id="PS50885">
    <property type="entry name" value="HAMP"/>
    <property type="match status" value="1"/>
</dbReference>
<keyword evidence="8" id="KW-1133">Transmembrane helix</keyword>
<gene>
    <name evidence="11" type="ORF">GCM10011415_30990</name>
</gene>
<feature type="transmembrane region" description="Helical" evidence="8">
    <location>
        <begin position="190"/>
        <end position="214"/>
    </location>
</feature>
<evidence type="ECO:0000313" key="12">
    <source>
        <dbReference type="Proteomes" id="UP000617145"/>
    </source>
</evidence>
<protein>
    <recommendedName>
        <fullName evidence="3">histidine kinase</fullName>
        <ecNumber evidence="3">2.7.13.3</ecNumber>
    </recommendedName>
</protein>
<dbReference type="Gene3D" id="6.10.340.10">
    <property type="match status" value="1"/>
</dbReference>
<dbReference type="AlphaFoldDB" id="A0A8J2ZLU0"/>
<keyword evidence="8" id="KW-0472">Membrane</keyword>
<keyword evidence="7" id="KW-0902">Two-component regulatory system</keyword>
<evidence type="ECO:0000313" key="11">
    <source>
        <dbReference type="EMBL" id="GGG79575.1"/>
    </source>
</evidence>
<comment type="subcellular location">
    <subcellularLocation>
        <location evidence="2">Membrane</location>
    </subcellularLocation>
</comment>
<evidence type="ECO:0000256" key="3">
    <source>
        <dbReference type="ARBA" id="ARBA00012438"/>
    </source>
</evidence>
<dbReference type="Pfam" id="PF02518">
    <property type="entry name" value="HATPase_c"/>
    <property type="match status" value="1"/>
</dbReference>
<sequence>MSRFFPTSLKARLGAGAAVLGGMTLLLAAVLWLGMAQVSQRLDAALAAERRLDQYAALSTQVSTFIVVAAEVIQTAQSPKTRVDRTDSTAQMIERSFSILRAGLDMEVAEARGLDARSRRASQSLLIARMEALFAGLRGALTSELTDVQALRGHLDRFASGFEPLLAQAVNEEKRLRTEILSGIDALRGWLVTAAAVMAALAVVLVAGAHLGLVRPLVRRLDLLGDASRRIGAEDFAVALPEGRDEIGRLQAQTNRMAATLASRADEVARDRAHLNEIIADRTCALEAANQRLERTDEDRRRFFADISHELRTPLTVILMEAQLGAKGGDFATIESRARRLSRRIDDLLRVARSETGQLALDPAAVSLPWLLQEAEAETAAELSSAGMELTREARDATVLADANWLRQVVVGLIRNAIRHARDGGTLHLGVRAVGGMGEITVTDAGPGIPPEDQARVFDRFAQGQPGSQGFGIGLALARWVVDQQGGTITVQSPADDGRGTRLVVRLPLVAG</sequence>
<dbReference type="PRINTS" id="PR00344">
    <property type="entry name" value="BCTRLSENSOR"/>
</dbReference>
<feature type="domain" description="Histidine kinase" evidence="9">
    <location>
        <begin position="306"/>
        <end position="511"/>
    </location>
</feature>
<evidence type="ECO:0000256" key="7">
    <source>
        <dbReference type="ARBA" id="ARBA00023012"/>
    </source>
</evidence>
<dbReference type="GO" id="GO:0016020">
    <property type="term" value="C:membrane"/>
    <property type="evidence" value="ECO:0007669"/>
    <property type="project" value="UniProtKB-SubCell"/>
</dbReference>
<dbReference type="Proteomes" id="UP000617145">
    <property type="component" value="Unassembled WGS sequence"/>
</dbReference>
<keyword evidence="12" id="KW-1185">Reference proteome</keyword>
<dbReference type="CDD" id="cd06225">
    <property type="entry name" value="HAMP"/>
    <property type="match status" value="1"/>
</dbReference>
<keyword evidence="4" id="KW-0597">Phosphoprotein</keyword>
<dbReference type="InterPro" id="IPR003660">
    <property type="entry name" value="HAMP_dom"/>
</dbReference>
<dbReference type="RefSeq" id="WP_188791131.1">
    <property type="nucleotide sequence ID" value="NZ_BMJV01000006.1"/>
</dbReference>
<dbReference type="PANTHER" id="PTHR43711">
    <property type="entry name" value="TWO-COMPONENT HISTIDINE KINASE"/>
    <property type="match status" value="1"/>
</dbReference>
<comment type="catalytic activity">
    <reaction evidence="1">
        <text>ATP + protein L-histidine = ADP + protein N-phospho-L-histidine.</text>
        <dbReference type="EC" id="2.7.13.3"/>
    </reaction>
</comment>
<dbReference type="Pfam" id="PF00512">
    <property type="entry name" value="HisKA"/>
    <property type="match status" value="1"/>
</dbReference>
<dbReference type="InterPro" id="IPR036890">
    <property type="entry name" value="HATPase_C_sf"/>
</dbReference>
<reference evidence="11" key="1">
    <citation type="journal article" date="2014" name="Int. J. Syst. Evol. Microbiol.">
        <title>Complete genome sequence of Corynebacterium casei LMG S-19264T (=DSM 44701T), isolated from a smear-ripened cheese.</title>
        <authorList>
            <consortium name="US DOE Joint Genome Institute (JGI-PGF)"/>
            <person name="Walter F."/>
            <person name="Albersmeier A."/>
            <person name="Kalinowski J."/>
            <person name="Ruckert C."/>
        </authorList>
    </citation>
    <scope>NUCLEOTIDE SEQUENCE</scope>
    <source>
        <strain evidence="11">CGMCC 1.15762</strain>
    </source>
</reference>
<evidence type="ECO:0000256" key="8">
    <source>
        <dbReference type="SAM" id="Phobius"/>
    </source>
</evidence>
<dbReference type="InterPro" id="IPR050736">
    <property type="entry name" value="Sensor_HK_Regulatory"/>
</dbReference>
<dbReference type="SMART" id="SM00387">
    <property type="entry name" value="HATPase_c"/>
    <property type="match status" value="1"/>
</dbReference>
<dbReference type="CDD" id="cd00075">
    <property type="entry name" value="HATPase"/>
    <property type="match status" value="1"/>
</dbReference>
<dbReference type="InterPro" id="IPR003594">
    <property type="entry name" value="HATPase_dom"/>
</dbReference>
<dbReference type="Gene3D" id="3.30.565.10">
    <property type="entry name" value="Histidine kinase-like ATPase, C-terminal domain"/>
    <property type="match status" value="1"/>
</dbReference>
<proteinExistence type="predicted"/>
<name>A0A8J2ZLU0_9RHOB</name>
<dbReference type="SMART" id="SM00304">
    <property type="entry name" value="HAMP"/>
    <property type="match status" value="1"/>
</dbReference>
<evidence type="ECO:0000256" key="4">
    <source>
        <dbReference type="ARBA" id="ARBA00022553"/>
    </source>
</evidence>
<dbReference type="InterPro" id="IPR003661">
    <property type="entry name" value="HisK_dim/P_dom"/>
</dbReference>
<dbReference type="CDD" id="cd00082">
    <property type="entry name" value="HisKA"/>
    <property type="match status" value="1"/>
</dbReference>
<dbReference type="EMBL" id="BMJV01000006">
    <property type="protein sequence ID" value="GGG79575.1"/>
    <property type="molecule type" value="Genomic_DNA"/>
</dbReference>
<keyword evidence="6" id="KW-0418">Kinase</keyword>
<keyword evidence="5" id="KW-0808">Transferase</keyword>
<reference evidence="11" key="2">
    <citation type="submission" date="2020-09" db="EMBL/GenBank/DDBJ databases">
        <authorList>
            <person name="Sun Q."/>
            <person name="Zhou Y."/>
        </authorList>
    </citation>
    <scope>NUCLEOTIDE SEQUENCE</scope>
    <source>
        <strain evidence="11">CGMCC 1.15762</strain>
    </source>
</reference>
<dbReference type="InterPro" id="IPR004358">
    <property type="entry name" value="Sig_transdc_His_kin-like_C"/>
</dbReference>
<dbReference type="PROSITE" id="PS50109">
    <property type="entry name" value="HIS_KIN"/>
    <property type="match status" value="1"/>
</dbReference>
<dbReference type="SUPFAM" id="SSF55874">
    <property type="entry name" value="ATPase domain of HSP90 chaperone/DNA topoisomerase II/histidine kinase"/>
    <property type="match status" value="1"/>
</dbReference>
<accession>A0A8J2ZLU0</accession>
<dbReference type="InterPro" id="IPR005467">
    <property type="entry name" value="His_kinase_dom"/>
</dbReference>
<evidence type="ECO:0000256" key="1">
    <source>
        <dbReference type="ARBA" id="ARBA00000085"/>
    </source>
</evidence>
<evidence type="ECO:0000256" key="6">
    <source>
        <dbReference type="ARBA" id="ARBA00022777"/>
    </source>
</evidence>
<comment type="caution">
    <text evidence="11">The sequence shown here is derived from an EMBL/GenBank/DDBJ whole genome shotgun (WGS) entry which is preliminary data.</text>
</comment>
<evidence type="ECO:0000256" key="2">
    <source>
        <dbReference type="ARBA" id="ARBA00004370"/>
    </source>
</evidence>
<evidence type="ECO:0000259" key="10">
    <source>
        <dbReference type="PROSITE" id="PS50885"/>
    </source>
</evidence>
<dbReference type="SMART" id="SM00388">
    <property type="entry name" value="HisKA"/>
    <property type="match status" value="1"/>
</dbReference>
<organism evidence="11 12">
    <name type="scientific">Salipiger pallidus</name>
    <dbReference type="NCBI Taxonomy" id="1775170"/>
    <lineage>
        <taxon>Bacteria</taxon>
        <taxon>Pseudomonadati</taxon>
        <taxon>Pseudomonadota</taxon>
        <taxon>Alphaproteobacteria</taxon>
        <taxon>Rhodobacterales</taxon>
        <taxon>Roseobacteraceae</taxon>
        <taxon>Salipiger</taxon>
    </lineage>
</organism>
<evidence type="ECO:0000259" key="9">
    <source>
        <dbReference type="PROSITE" id="PS50109"/>
    </source>
</evidence>
<dbReference type="SUPFAM" id="SSF47384">
    <property type="entry name" value="Homodimeric domain of signal transducing histidine kinase"/>
    <property type="match status" value="1"/>
</dbReference>
<dbReference type="PANTHER" id="PTHR43711:SF1">
    <property type="entry name" value="HISTIDINE KINASE 1"/>
    <property type="match status" value="1"/>
</dbReference>
<dbReference type="GO" id="GO:0000155">
    <property type="term" value="F:phosphorelay sensor kinase activity"/>
    <property type="evidence" value="ECO:0007669"/>
    <property type="project" value="InterPro"/>
</dbReference>
<dbReference type="InterPro" id="IPR036097">
    <property type="entry name" value="HisK_dim/P_sf"/>
</dbReference>
<evidence type="ECO:0000256" key="5">
    <source>
        <dbReference type="ARBA" id="ARBA00022679"/>
    </source>
</evidence>
<keyword evidence="8" id="KW-0812">Transmembrane</keyword>